<feature type="transmembrane region" description="Helical" evidence="6">
    <location>
        <begin position="322"/>
        <end position="342"/>
    </location>
</feature>
<dbReference type="EnsemblMetazoa" id="ADIR010058-RB">
    <property type="protein sequence ID" value="ADIR010058-PB"/>
    <property type="gene ID" value="ADIR010058"/>
</dbReference>
<evidence type="ECO:0000256" key="6">
    <source>
        <dbReference type="RuleBase" id="RU363108"/>
    </source>
</evidence>
<dbReference type="Proteomes" id="UP000075884">
    <property type="component" value="Unassembled WGS sequence"/>
</dbReference>
<keyword evidence="4 6" id="KW-1133">Transmembrane helix</keyword>
<sequence>MLYDRLTLLVFRAHFHAAQLNGFLPFTFTGRFEQFHGSRWLTVWSHAIAVTLICIYPVVYYNLMLAIPYPTLFLVHHLVWVQCALHYLTIFFAYRQLLPSRLIIRNVFNSLAYLARTHDNGQQWLLKRTKKNITKHVFKIMLVDTMVCLLFSFYFGQFYTSENPLLDKYWLLNIFSIWQSAILTNVIVSVLNLCSHFYAMLNRSIRQYVQHTRTTEYGKLTKLTEFEVFSTIRQNHHLVTSNVKTITRLLDLPMLCLLLVQFTIMISEVCIDWNAEKTGVLLNEFLPTDPNVRVERCIESFTIELLHQDFKISNCGLYNVDYTLMFSMIATITSYLIMLVQFQLAEI</sequence>
<evidence type="ECO:0000313" key="8">
    <source>
        <dbReference type="Proteomes" id="UP000075884"/>
    </source>
</evidence>
<reference evidence="7" key="2">
    <citation type="submission" date="2020-05" db="UniProtKB">
        <authorList>
            <consortium name="EnsemblMetazoa"/>
        </authorList>
    </citation>
    <scope>IDENTIFICATION</scope>
    <source>
        <strain evidence="7">WRAIR2</strain>
    </source>
</reference>
<dbReference type="STRING" id="7168.A0A182NQX3"/>
<feature type="transmembrane region" description="Helical" evidence="6">
    <location>
        <begin position="40"/>
        <end position="61"/>
    </location>
</feature>
<evidence type="ECO:0000313" key="7">
    <source>
        <dbReference type="EnsemblMetazoa" id="ADIR010058-PB"/>
    </source>
</evidence>
<feature type="transmembrane region" description="Helical" evidence="6">
    <location>
        <begin position="73"/>
        <end position="94"/>
    </location>
</feature>
<keyword evidence="2 6" id="KW-1003">Cell membrane</keyword>
<feature type="transmembrane region" description="Helical" evidence="6">
    <location>
        <begin position="137"/>
        <end position="157"/>
    </location>
</feature>
<comment type="caution">
    <text evidence="6">Lacks conserved residue(s) required for the propagation of feature annotation.</text>
</comment>
<protein>
    <recommendedName>
        <fullName evidence="6">Gustatory receptor</fullName>
    </recommendedName>
</protein>
<dbReference type="InterPro" id="IPR013604">
    <property type="entry name" value="7TM_chemorcpt"/>
</dbReference>
<keyword evidence="6" id="KW-0807">Transducer</keyword>
<comment type="similarity">
    <text evidence="6">Belongs to the insect chemoreceptor superfamily. Gustatory receptor (GR) family.</text>
</comment>
<dbReference type="GO" id="GO:0005886">
    <property type="term" value="C:plasma membrane"/>
    <property type="evidence" value="ECO:0007669"/>
    <property type="project" value="UniProtKB-SubCell"/>
</dbReference>
<evidence type="ECO:0000256" key="1">
    <source>
        <dbReference type="ARBA" id="ARBA00004651"/>
    </source>
</evidence>
<evidence type="ECO:0000256" key="5">
    <source>
        <dbReference type="ARBA" id="ARBA00023136"/>
    </source>
</evidence>
<comment type="subcellular location">
    <subcellularLocation>
        <location evidence="1 6">Cell membrane</location>
        <topology evidence="1 6">Multi-pass membrane protein</topology>
    </subcellularLocation>
</comment>
<keyword evidence="5 6" id="KW-0472">Membrane</keyword>
<keyword evidence="3 6" id="KW-0812">Transmembrane</keyword>
<keyword evidence="6" id="KW-0675">Receptor</keyword>
<evidence type="ECO:0000256" key="4">
    <source>
        <dbReference type="ARBA" id="ARBA00022989"/>
    </source>
</evidence>
<evidence type="ECO:0000256" key="2">
    <source>
        <dbReference type="ARBA" id="ARBA00022475"/>
    </source>
</evidence>
<reference evidence="8" key="1">
    <citation type="submission" date="2013-03" db="EMBL/GenBank/DDBJ databases">
        <title>The Genome Sequence of Anopheles dirus WRAIR2.</title>
        <authorList>
            <consortium name="The Broad Institute Genomics Platform"/>
            <person name="Neafsey D.E."/>
            <person name="Walton C."/>
            <person name="Walker B."/>
            <person name="Young S.K."/>
            <person name="Zeng Q."/>
            <person name="Gargeya S."/>
            <person name="Fitzgerald M."/>
            <person name="Haas B."/>
            <person name="Abouelleil A."/>
            <person name="Allen A.W."/>
            <person name="Alvarado L."/>
            <person name="Arachchi H.M."/>
            <person name="Berlin A.M."/>
            <person name="Chapman S.B."/>
            <person name="Gainer-Dewar J."/>
            <person name="Goldberg J."/>
            <person name="Griggs A."/>
            <person name="Gujja S."/>
            <person name="Hansen M."/>
            <person name="Howarth C."/>
            <person name="Imamovic A."/>
            <person name="Ireland A."/>
            <person name="Larimer J."/>
            <person name="McCowan C."/>
            <person name="Murphy C."/>
            <person name="Pearson M."/>
            <person name="Poon T.W."/>
            <person name="Priest M."/>
            <person name="Roberts A."/>
            <person name="Saif S."/>
            <person name="Shea T."/>
            <person name="Sisk P."/>
            <person name="Sykes S."/>
            <person name="Wortman J."/>
            <person name="Nusbaum C."/>
            <person name="Birren B."/>
        </authorList>
    </citation>
    <scope>NUCLEOTIDE SEQUENCE [LARGE SCALE GENOMIC DNA]</scope>
    <source>
        <strain evidence="8">WRAIR2</strain>
    </source>
</reference>
<name>A0A182NQX3_9DIPT</name>
<evidence type="ECO:0000256" key="3">
    <source>
        <dbReference type="ARBA" id="ARBA00022692"/>
    </source>
</evidence>
<dbReference type="VEuPathDB" id="VectorBase:ADIR010058"/>
<dbReference type="Pfam" id="PF08395">
    <property type="entry name" value="7tm_7"/>
    <property type="match status" value="2"/>
</dbReference>
<dbReference type="GO" id="GO:0007165">
    <property type="term" value="P:signal transduction"/>
    <property type="evidence" value="ECO:0007669"/>
    <property type="project" value="UniProtKB-KW"/>
</dbReference>
<feature type="transmembrane region" description="Helical" evidence="6">
    <location>
        <begin position="177"/>
        <end position="201"/>
    </location>
</feature>
<dbReference type="GO" id="GO:0050909">
    <property type="term" value="P:sensory perception of taste"/>
    <property type="evidence" value="ECO:0007669"/>
    <property type="project" value="InterPro"/>
</dbReference>
<proteinExistence type="inferred from homology"/>
<keyword evidence="8" id="KW-1185">Reference proteome</keyword>
<comment type="function">
    <text evidence="6">Gustatory receptor which mediates acceptance or avoidance behavior, depending on its substrates.</text>
</comment>
<accession>A0A182NQX3</accession>
<dbReference type="AlphaFoldDB" id="A0A182NQX3"/>
<organism evidence="7 8">
    <name type="scientific">Anopheles dirus</name>
    <dbReference type="NCBI Taxonomy" id="7168"/>
    <lineage>
        <taxon>Eukaryota</taxon>
        <taxon>Metazoa</taxon>
        <taxon>Ecdysozoa</taxon>
        <taxon>Arthropoda</taxon>
        <taxon>Hexapoda</taxon>
        <taxon>Insecta</taxon>
        <taxon>Pterygota</taxon>
        <taxon>Neoptera</taxon>
        <taxon>Endopterygota</taxon>
        <taxon>Diptera</taxon>
        <taxon>Nematocera</taxon>
        <taxon>Culicoidea</taxon>
        <taxon>Culicidae</taxon>
        <taxon>Anophelinae</taxon>
        <taxon>Anopheles</taxon>
    </lineage>
</organism>